<dbReference type="RefSeq" id="WP_369169555.1">
    <property type="nucleotide sequence ID" value="NZ_CP163439.1"/>
</dbReference>
<organism evidence="2">
    <name type="scientific">Streptomyces sp. R28</name>
    <dbReference type="NCBI Taxonomy" id="3238628"/>
    <lineage>
        <taxon>Bacteria</taxon>
        <taxon>Bacillati</taxon>
        <taxon>Actinomycetota</taxon>
        <taxon>Actinomycetes</taxon>
        <taxon>Kitasatosporales</taxon>
        <taxon>Streptomycetaceae</taxon>
        <taxon>Streptomyces</taxon>
    </lineage>
</organism>
<evidence type="ECO:0000256" key="1">
    <source>
        <dbReference type="SAM" id="Phobius"/>
    </source>
</evidence>
<reference evidence="2" key="1">
    <citation type="submission" date="2024-07" db="EMBL/GenBank/DDBJ databases">
        <authorList>
            <person name="Yu S.T."/>
        </authorList>
    </citation>
    <scope>NUCLEOTIDE SEQUENCE</scope>
    <source>
        <strain evidence="2">R28</strain>
    </source>
</reference>
<evidence type="ECO:0008006" key="3">
    <source>
        <dbReference type="Google" id="ProtNLM"/>
    </source>
</evidence>
<protein>
    <recommendedName>
        <fullName evidence="3">Acyltransferase</fullName>
    </recommendedName>
</protein>
<keyword evidence="1" id="KW-0472">Membrane</keyword>
<dbReference type="AlphaFoldDB" id="A0AB39PVA4"/>
<feature type="transmembrane region" description="Helical" evidence="1">
    <location>
        <begin position="46"/>
        <end position="66"/>
    </location>
</feature>
<keyword evidence="1" id="KW-1133">Transmembrane helix</keyword>
<sequence length="90" mass="10162">MSTASTGHRWKWLVTAGALTYPLYLTHYLAGTALINRLRDTMDPRLLIVVVIAGFLALSRLVHRYVERPAARLLKRGLDTSFARLRNARG</sequence>
<evidence type="ECO:0000313" key="2">
    <source>
        <dbReference type="EMBL" id="XDQ34980.1"/>
    </source>
</evidence>
<gene>
    <name evidence="2" type="ORF">AB5J49_17450</name>
</gene>
<dbReference type="EMBL" id="CP163439">
    <property type="protein sequence ID" value="XDQ34980.1"/>
    <property type="molecule type" value="Genomic_DNA"/>
</dbReference>
<name>A0AB39PVA4_9ACTN</name>
<feature type="transmembrane region" description="Helical" evidence="1">
    <location>
        <begin position="12"/>
        <end position="34"/>
    </location>
</feature>
<keyword evidence="1" id="KW-0812">Transmembrane</keyword>
<accession>A0AB39PVA4</accession>
<proteinExistence type="predicted"/>